<dbReference type="EMBL" id="AKCR02000001">
    <property type="protein sequence ID" value="PKK34151.1"/>
    <property type="molecule type" value="Genomic_DNA"/>
</dbReference>
<evidence type="ECO:0000313" key="1">
    <source>
        <dbReference type="EMBL" id="PKK34151.1"/>
    </source>
</evidence>
<protein>
    <submittedName>
        <fullName evidence="1">Uncharacterized protein</fullName>
    </submittedName>
</protein>
<gene>
    <name evidence="1" type="ORF">A306_00001506</name>
</gene>
<proteinExistence type="predicted"/>
<accession>A0A2I0MWU5</accession>
<evidence type="ECO:0000313" key="2">
    <source>
        <dbReference type="Proteomes" id="UP000053872"/>
    </source>
</evidence>
<sequence length="54" mass="6281">MLALLTGILHTDFFFQEAWGLPSVWVLLQEENKTSRRVENCIFKIFFSSLSDMA</sequence>
<comment type="caution">
    <text evidence="1">The sequence shown here is derived from an EMBL/GenBank/DDBJ whole genome shotgun (WGS) entry which is preliminary data.</text>
</comment>
<dbReference type="Proteomes" id="UP000053872">
    <property type="component" value="Unassembled WGS sequence"/>
</dbReference>
<reference evidence="1 2" key="1">
    <citation type="journal article" date="2013" name="Science">
        <title>Genomic diversity and evolution of the head crest in the rock pigeon.</title>
        <authorList>
            <person name="Shapiro M.D."/>
            <person name="Kronenberg Z."/>
            <person name="Li C."/>
            <person name="Domyan E.T."/>
            <person name="Pan H."/>
            <person name="Campbell M."/>
            <person name="Tan H."/>
            <person name="Huff C.D."/>
            <person name="Hu H."/>
            <person name="Vickrey A.I."/>
            <person name="Nielsen S.C."/>
            <person name="Stringham S.A."/>
            <person name="Hu H."/>
            <person name="Willerslev E."/>
            <person name="Gilbert M.T."/>
            <person name="Yandell M."/>
            <person name="Zhang G."/>
            <person name="Wang J."/>
        </authorList>
    </citation>
    <scope>NUCLEOTIDE SEQUENCE [LARGE SCALE GENOMIC DNA]</scope>
    <source>
        <tissue evidence="1">Blood</tissue>
    </source>
</reference>
<organism evidence="1 2">
    <name type="scientific">Columba livia</name>
    <name type="common">Rock dove</name>
    <dbReference type="NCBI Taxonomy" id="8932"/>
    <lineage>
        <taxon>Eukaryota</taxon>
        <taxon>Metazoa</taxon>
        <taxon>Chordata</taxon>
        <taxon>Craniata</taxon>
        <taxon>Vertebrata</taxon>
        <taxon>Euteleostomi</taxon>
        <taxon>Archelosauria</taxon>
        <taxon>Archosauria</taxon>
        <taxon>Dinosauria</taxon>
        <taxon>Saurischia</taxon>
        <taxon>Theropoda</taxon>
        <taxon>Coelurosauria</taxon>
        <taxon>Aves</taxon>
        <taxon>Neognathae</taxon>
        <taxon>Neoaves</taxon>
        <taxon>Columbimorphae</taxon>
        <taxon>Columbiformes</taxon>
        <taxon>Columbidae</taxon>
        <taxon>Columba</taxon>
    </lineage>
</organism>
<name>A0A2I0MWU5_COLLI</name>
<dbReference type="InParanoid" id="A0A2I0MWU5"/>
<keyword evidence="2" id="KW-1185">Reference proteome</keyword>
<dbReference type="AlphaFoldDB" id="A0A2I0MWU5"/>